<sequence length="328" mass="35647">MTAVLHRIFGLRLRVNRPVANLDILAAGSEPVDVQIQLGCWPQGMGELSQKRWYTSPYRHRNGQPVLVGWEVGDVYLRLRYGDGVEFLLDRVGTQVWATWPASAGFQAATDYLLGSLLALVLGLRGTIALHAGAVVVGDRALLLLGAEGSGKSTLAAALAARGYPVLADDLVALGQQGDHFIAQPGTPWLRLRPTAAPLLAQLQGFTLQLIPAPDGDHLDLDLRQNGCRYARQPLPVAAIYWLRQPAPTTRIEPASFQTIWPALLAESWVSRLHTRAMRAQQFVQLAQLAEAVPLRCVSSRPGGPGLTGLGDAILQDFEALQRSRAWV</sequence>
<organism evidence="1 2">
    <name type="scientific">Gloeobacter kilaueensis (strain ATCC BAA-2537 / CCAP 1431/1 / ULC 316 / JS1)</name>
    <dbReference type="NCBI Taxonomy" id="1183438"/>
    <lineage>
        <taxon>Bacteria</taxon>
        <taxon>Bacillati</taxon>
        <taxon>Cyanobacteriota</taxon>
        <taxon>Cyanophyceae</taxon>
        <taxon>Gloeobacterales</taxon>
        <taxon>Gloeobacteraceae</taxon>
        <taxon>Gloeobacter</taxon>
    </lineage>
</organism>
<dbReference type="RefSeq" id="WP_023173550.1">
    <property type="nucleotide sequence ID" value="NC_022600.1"/>
</dbReference>
<dbReference type="STRING" id="1183438.GKIL_2159"/>
<dbReference type="SUPFAM" id="SSF53795">
    <property type="entry name" value="PEP carboxykinase-like"/>
    <property type="match status" value="1"/>
</dbReference>
<dbReference type="KEGG" id="glj:GKIL_2159"/>
<dbReference type="EMBL" id="CP003587">
    <property type="protein sequence ID" value="AGY58405.1"/>
    <property type="molecule type" value="Genomic_DNA"/>
</dbReference>
<dbReference type="Gene3D" id="3.40.50.300">
    <property type="entry name" value="P-loop containing nucleotide triphosphate hydrolases"/>
    <property type="match status" value="1"/>
</dbReference>
<keyword evidence="1" id="KW-0808">Transferase</keyword>
<name>U5QL67_GLOK1</name>
<gene>
    <name evidence="1" type="ORF">GKIL_2159</name>
</gene>
<evidence type="ECO:0000313" key="1">
    <source>
        <dbReference type="EMBL" id="AGY58405.1"/>
    </source>
</evidence>
<dbReference type="eggNOG" id="COG1493">
    <property type="taxonomic scope" value="Bacteria"/>
</dbReference>
<protein>
    <submittedName>
        <fullName evidence="1">HPr kinase</fullName>
    </submittedName>
</protein>
<reference evidence="1 2" key="1">
    <citation type="journal article" date="2013" name="PLoS ONE">
        <title>Cultivation and Complete Genome Sequencing of Gloeobacter kilaueensis sp. nov., from a Lava Cave in Kilauea Caldera, Hawai'i.</title>
        <authorList>
            <person name="Saw J.H."/>
            <person name="Schatz M."/>
            <person name="Brown M.V."/>
            <person name="Kunkel D.D."/>
            <person name="Foster J.S."/>
            <person name="Shick H."/>
            <person name="Christensen S."/>
            <person name="Hou S."/>
            <person name="Wan X."/>
            <person name="Donachie S.P."/>
        </authorList>
    </citation>
    <scope>NUCLEOTIDE SEQUENCE [LARGE SCALE GENOMIC DNA]</scope>
    <source>
        <strain evidence="2">JS</strain>
    </source>
</reference>
<dbReference type="AlphaFoldDB" id="U5QL67"/>
<evidence type="ECO:0000313" key="2">
    <source>
        <dbReference type="Proteomes" id="UP000017396"/>
    </source>
</evidence>
<dbReference type="GO" id="GO:0016301">
    <property type="term" value="F:kinase activity"/>
    <property type="evidence" value="ECO:0007669"/>
    <property type="project" value="UniProtKB-KW"/>
</dbReference>
<proteinExistence type="predicted"/>
<dbReference type="Proteomes" id="UP000017396">
    <property type="component" value="Chromosome"/>
</dbReference>
<dbReference type="InterPro" id="IPR027417">
    <property type="entry name" value="P-loop_NTPase"/>
</dbReference>
<keyword evidence="1" id="KW-0418">Kinase</keyword>
<keyword evidence="2" id="KW-1185">Reference proteome</keyword>
<dbReference type="HOGENOM" id="CLU_073290_0_0_3"/>
<accession>U5QL67</accession>
<dbReference type="OrthoDB" id="5430844at2"/>